<dbReference type="OrthoDB" id="7862849at2"/>
<keyword evidence="1" id="KW-0472">Membrane</keyword>
<dbReference type="Proteomes" id="UP000048908">
    <property type="component" value="Unassembled WGS sequence"/>
</dbReference>
<gene>
    <name evidence="2" type="ORF">JAN5088_01159</name>
</gene>
<sequence length="79" mass="8672">MAGVGLCLWVVAAWVLMVTLRGRQTWYAAGGLIVTGVPLLVWLGRSMGAGWLLVGVAVLALVLRWPLRYALRWARGLLR</sequence>
<feature type="transmembrane region" description="Helical" evidence="1">
    <location>
        <begin position="49"/>
        <end position="67"/>
    </location>
</feature>
<organism evidence="2 3">
    <name type="scientific">Jannaschia rubra</name>
    <dbReference type="NCBI Taxonomy" id="282197"/>
    <lineage>
        <taxon>Bacteria</taxon>
        <taxon>Pseudomonadati</taxon>
        <taxon>Pseudomonadota</taxon>
        <taxon>Alphaproteobacteria</taxon>
        <taxon>Rhodobacterales</taxon>
        <taxon>Roseobacteraceae</taxon>
        <taxon>Jannaschia</taxon>
    </lineage>
</organism>
<accession>A0A0M6XQV3</accession>
<dbReference type="EMBL" id="CXPG01000013">
    <property type="protein sequence ID" value="CTQ32394.1"/>
    <property type="molecule type" value="Genomic_DNA"/>
</dbReference>
<keyword evidence="1" id="KW-0812">Transmembrane</keyword>
<reference evidence="2 3" key="1">
    <citation type="submission" date="2015-07" db="EMBL/GenBank/DDBJ databases">
        <authorList>
            <person name="Noorani M."/>
        </authorList>
    </citation>
    <scope>NUCLEOTIDE SEQUENCE [LARGE SCALE GENOMIC DNA]</scope>
    <source>
        <strain evidence="2 3">CECT 5088</strain>
    </source>
</reference>
<dbReference type="RefSeq" id="WP_055681842.1">
    <property type="nucleotide sequence ID" value="NZ_CXPG01000013.1"/>
</dbReference>
<dbReference type="InterPro" id="IPR018919">
    <property type="entry name" value="DUF2484"/>
</dbReference>
<dbReference type="STRING" id="282197.SAMN04488517_10545"/>
<protein>
    <recommendedName>
        <fullName evidence="4">DUF2484 family protein</fullName>
    </recommendedName>
</protein>
<keyword evidence="1" id="KW-1133">Transmembrane helix</keyword>
<evidence type="ECO:0000256" key="1">
    <source>
        <dbReference type="SAM" id="Phobius"/>
    </source>
</evidence>
<evidence type="ECO:0008006" key="4">
    <source>
        <dbReference type="Google" id="ProtNLM"/>
    </source>
</evidence>
<evidence type="ECO:0000313" key="2">
    <source>
        <dbReference type="EMBL" id="CTQ32394.1"/>
    </source>
</evidence>
<dbReference type="AlphaFoldDB" id="A0A0M6XQV3"/>
<dbReference type="Pfam" id="PF10658">
    <property type="entry name" value="DUF2484"/>
    <property type="match status" value="1"/>
</dbReference>
<name>A0A0M6XQV3_9RHOB</name>
<evidence type="ECO:0000313" key="3">
    <source>
        <dbReference type="Proteomes" id="UP000048908"/>
    </source>
</evidence>
<keyword evidence="3" id="KW-1185">Reference proteome</keyword>
<proteinExistence type="predicted"/>